<reference evidence="3 5" key="1">
    <citation type="submission" date="2015-11" db="EMBL/GenBank/DDBJ databases">
        <title>Identification of large and diverse effector repertoires of 38 Legionella species.</title>
        <authorList>
            <person name="Burstein D."/>
            <person name="Amaro F."/>
            <person name="Zusman T."/>
            <person name="Lifshitz Z."/>
            <person name="Cohen O."/>
            <person name="Gilbert J.A."/>
            <person name="Pupko T."/>
            <person name="Shuman H.A."/>
            <person name="Segal G."/>
        </authorList>
    </citation>
    <scope>NUCLEOTIDE SEQUENCE [LARGE SCALE GENOMIC DNA]</scope>
    <source>
        <strain evidence="3 5">1762-AUS-E</strain>
    </source>
</reference>
<organism evidence="3 5">
    <name type="scientific">Legionella adelaidensis</name>
    <dbReference type="NCBI Taxonomy" id="45056"/>
    <lineage>
        <taxon>Bacteria</taxon>
        <taxon>Pseudomonadati</taxon>
        <taxon>Pseudomonadota</taxon>
        <taxon>Gammaproteobacteria</taxon>
        <taxon>Legionellales</taxon>
        <taxon>Legionellaceae</taxon>
        <taxon>Legionella</taxon>
    </lineage>
</organism>
<evidence type="ECO:0000313" key="3">
    <source>
        <dbReference type="EMBL" id="KTC65793.1"/>
    </source>
</evidence>
<feature type="domain" description="DUF2147" evidence="2">
    <location>
        <begin position="27"/>
        <end position="142"/>
    </location>
</feature>
<keyword evidence="5" id="KW-1185">Reference proteome</keyword>
<dbReference type="PATRIC" id="fig|45056.6.peg.467"/>
<name>A0A0W0R3Z0_9GAMM</name>
<proteinExistence type="predicted"/>
<accession>A0A0W0R3Z0</accession>
<evidence type="ECO:0000259" key="2">
    <source>
        <dbReference type="Pfam" id="PF09917"/>
    </source>
</evidence>
<sequence>MKQLRYVLAIVLALFYFPVALASSPVGNWLTTDDKTGKKRAEVRLDIVKGNLVGQIVRVFQQPGDTGLCSKCPDPFKDKPIQGLQFLWGCSDNGHGVWSGGRILDAKTGKIYRVKLKVRNDKLYIRGYVGFSMLGRTQVWERIQDNKKA</sequence>
<reference evidence="4 6" key="2">
    <citation type="submission" date="2018-12" db="EMBL/GenBank/DDBJ databases">
        <authorList>
            <consortium name="Pathogen Informatics"/>
        </authorList>
    </citation>
    <scope>NUCLEOTIDE SEQUENCE [LARGE SCALE GENOMIC DNA]</scope>
    <source>
        <strain evidence="4 6">NCTC12735</strain>
        <plasmid evidence="6">12</plasmid>
    </source>
</reference>
<dbReference type="Proteomes" id="UP000281170">
    <property type="component" value="Plasmid 12"/>
</dbReference>
<dbReference type="Pfam" id="PF09917">
    <property type="entry name" value="DUF2147"/>
    <property type="match status" value="1"/>
</dbReference>
<feature type="signal peptide" evidence="1">
    <location>
        <begin position="1"/>
        <end position="22"/>
    </location>
</feature>
<dbReference type="EMBL" id="LNKA01000001">
    <property type="protein sequence ID" value="KTC65793.1"/>
    <property type="molecule type" value="Genomic_DNA"/>
</dbReference>
<dbReference type="RefSeq" id="WP_058461525.1">
    <property type="nucleotide sequence ID" value="NZ_CAAAHS010000004.1"/>
</dbReference>
<keyword evidence="1" id="KW-0732">Signal</keyword>
<dbReference type="KEGG" id="ladl:NCTC12735_00846"/>
<evidence type="ECO:0000256" key="1">
    <source>
        <dbReference type="SAM" id="SignalP"/>
    </source>
</evidence>
<evidence type="ECO:0000313" key="4">
    <source>
        <dbReference type="EMBL" id="VEH85221.1"/>
    </source>
</evidence>
<gene>
    <name evidence="3" type="ORF">Lade_0451</name>
    <name evidence="4" type="ORF">NCTC12735_00846</name>
</gene>
<protein>
    <submittedName>
        <fullName evidence="3">Putative signal peptide protein</fullName>
    </submittedName>
</protein>
<dbReference type="Gene3D" id="2.40.128.520">
    <property type="match status" value="1"/>
</dbReference>
<evidence type="ECO:0000313" key="5">
    <source>
        <dbReference type="Proteomes" id="UP000054859"/>
    </source>
</evidence>
<evidence type="ECO:0000313" key="6">
    <source>
        <dbReference type="Proteomes" id="UP000281170"/>
    </source>
</evidence>
<dbReference type="InterPro" id="IPR019223">
    <property type="entry name" value="DUF2147"/>
</dbReference>
<dbReference type="AlphaFoldDB" id="A0A0W0R3Z0"/>
<feature type="chain" id="PRO_5033244654" evidence="1">
    <location>
        <begin position="23"/>
        <end position="149"/>
    </location>
</feature>
<dbReference type="EMBL" id="LR134421">
    <property type="protein sequence ID" value="VEH85221.1"/>
    <property type="molecule type" value="Genomic_DNA"/>
</dbReference>
<dbReference type="Proteomes" id="UP000054859">
    <property type="component" value="Unassembled WGS sequence"/>
</dbReference>
<keyword evidence="4" id="KW-0614">Plasmid</keyword>
<dbReference type="PANTHER" id="PTHR36919">
    <property type="entry name" value="BLR1215 PROTEIN"/>
    <property type="match status" value="1"/>
</dbReference>
<geneLocation type="plasmid" evidence="4 6">
    <name>12</name>
</geneLocation>
<dbReference type="PANTHER" id="PTHR36919:SF3">
    <property type="entry name" value="BLL5882 PROTEIN"/>
    <property type="match status" value="1"/>
</dbReference>
<dbReference type="OrthoDB" id="9814399at2"/>
<dbReference type="STRING" id="45056.Lade_0451"/>